<gene>
    <name evidence="1" type="ORF">SAMN05443550_11724</name>
</gene>
<dbReference type="RefSeq" id="WP_090559953.1">
    <property type="nucleotide sequence ID" value="NZ_FNRA01000017.1"/>
</dbReference>
<organism evidence="1 2">
    <name type="scientific">Pedobacter hartonius</name>
    <dbReference type="NCBI Taxonomy" id="425514"/>
    <lineage>
        <taxon>Bacteria</taxon>
        <taxon>Pseudomonadati</taxon>
        <taxon>Bacteroidota</taxon>
        <taxon>Sphingobacteriia</taxon>
        <taxon>Sphingobacteriales</taxon>
        <taxon>Sphingobacteriaceae</taxon>
        <taxon>Pedobacter</taxon>
    </lineage>
</organism>
<dbReference type="EMBL" id="FNRA01000017">
    <property type="protein sequence ID" value="SEB20669.1"/>
    <property type="molecule type" value="Genomic_DNA"/>
</dbReference>
<proteinExistence type="predicted"/>
<evidence type="ECO:0000313" key="2">
    <source>
        <dbReference type="Proteomes" id="UP000198850"/>
    </source>
</evidence>
<keyword evidence="2" id="KW-1185">Reference proteome</keyword>
<reference evidence="1 2" key="1">
    <citation type="submission" date="2016-10" db="EMBL/GenBank/DDBJ databases">
        <authorList>
            <person name="de Groot N.N."/>
        </authorList>
    </citation>
    <scope>NUCLEOTIDE SEQUENCE [LARGE SCALE GENOMIC DNA]</scope>
    <source>
        <strain evidence="1 2">DSM 19033</strain>
    </source>
</reference>
<name>A0A1H4HFM6_9SPHI</name>
<protein>
    <submittedName>
        <fullName evidence="1">Uncharacterized protein</fullName>
    </submittedName>
</protein>
<dbReference type="OrthoDB" id="1092050at2"/>
<accession>A0A1H4HFM6</accession>
<dbReference type="STRING" id="425514.SAMN05443550_11724"/>
<dbReference type="AlphaFoldDB" id="A0A1H4HFM6"/>
<evidence type="ECO:0000313" key="1">
    <source>
        <dbReference type="EMBL" id="SEB20669.1"/>
    </source>
</evidence>
<sequence>MMLPLLQSITEISRVIETGGSRPVVVLGSDVEDYVCKYDYKNKLIQEVIAHQWLQSWDLPFLPGALIKIREEHIPSKILGGLIQIANFEKPAFGLKYSEALSNIINIYLMNGVVTNRFY</sequence>
<dbReference type="Proteomes" id="UP000198850">
    <property type="component" value="Unassembled WGS sequence"/>
</dbReference>